<feature type="transmembrane region" description="Helical" evidence="1">
    <location>
        <begin position="44"/>
        <end position="63"/>
    </location>
</feature>
<dbReference type="EMBL" id="CP036269">
    <property type="protein sequence ID" value="QDT42760.1"/>
    <property type="molecule type" value="Genomic_DNA"/>
</dbReference>
<feature type="transmembrane region" description="Helical" evidence="1">
    <location>
        <begin position="209"/>
        <end position="230"/>
    </location>
</feature>
<organism evidence="2 3">
    <name type="scientific">Gimesia alba</name>
    <dbReference type="NCBI Taxonomy" id="2527973"/>
    <lineage>
        <taxon>Bacteria</taxon>
        <taxon>Pseudomonadati</taxon>
        <taxon>Planctomycetota</taxon>
        <taxon>Planctomycetia</taxon>
        <taxon>Planctomycetales</taxon>
        <taxon>Planctomycetaceae</taxon>
        <taxon>Gimesia</taxon>
    </lineage>
</organism>
<reference evidence="2 3" key="1">
    <citation type="submission" date="2019-02" db="EMBL/GenBank/DDBJ databases">
        <title>Deep-cultivation of Planctomycetes and their phenomic and genomic characterization uncovers novel biology.</title>
        <authorList>
            <person name="Wiegand S."/>
            <person name="Jogler M."/>
            <person name="Boedeker C."/>
            <person name="Pinto D."/>
            <person name="Vollmers J."/>
            <person name="Rivas-Marin E."/>
            <person name="Kohn T."/>
            <person name="Peeters S.H."/>
            <person name="Heuer A."/>
            <person name="Rast P."/>
            <person name="Oberbeckmann S."/>
            <person name="Bunk B."/>
            <person name="Jeske O."/>
            <person name="Meyerdierks A."/>
            <person name="Storesund J.E."/>
            <person name="Kallscheuer N."/>
            <person name="Luecker S."/>
            <person name="Lage O.M."/>
            <person name="Pohl T."/>
            <person name="Merkel B.J."/>
            <person name="Hornburger P."/>
            <person name="Mueller R.-W."/>
            <person name="Bruemmer F."/>
            <person name="Labrenz M."/>
            <person name="Spormann A.M."/>
            <person name="Op den Camp H."/>
            <person name="Overmann J."/>
            <person name="Amann R."/>
            <person name="Jetten M.S.M."/>
            <person name="Mascher T."/>
            <person name="Medema M.H."/>
            <person name="Devos D.P."/>
            <person name="Kaster A.-K."/>
            <person name="Ovreas L."/>
            <person name="Rohde M."/>
            <person name="Galperin M.Y."/>
            <person name="Jogler C."/>
        </authorList>
    </citation>
    <scope>NUCLEOTIDE SEQUENCE [LARGE SCALE GENOMIC DNA]</scope>
    <source>
        <strain evidence="2 3">Pan241w</strain>
    </source>
</reference>
<protein>
    <submittedName>
        <fullName evidence="2">Uncharacterized protein</fullName>
    </submittedName>
</protein>
<keyword evidence="1" id="KW-1133">Transmembrane helix</keyword>
<keyword evidence="1" id="KW-0812">Transmembrane</keyword>
<proteinExistence type="predicted"/>
<dbReference type="Proteomes" id="UP000317171">
    <property type="component" value="Chromosome"/>
</dbReference>
<evidence type="ECO:0000313" key="3">
    <source>
        <dbReference type="Proteomes" id="UP000317171"/>
    </source>
</evidence>
<keyword evidence="3" id="KW-1185">Reference proteome</keyword>
<keyword evidence="1" id="KW-0472">Membrane</keyword>
<name>A0A517RFX1_9PLAN</name>
<evidence type="ECO:0000256" key="1">
    <source>
        <dbReference type="SAM" id="Phobius"/>
    </source>
</evidence>
<feature type="transmembrane region" description="Helical" evidence="1">
    <location>
        <begin position="171"/>
        <end position="189"/>
    </location>
</feature>
<sequence>MTINSSQDDPDANQKTRWLNVLPQPLREYAVVARECLRDWQTDLGLVLNAFALFAFCVGLFKLGLSDVFSKILQFYRGITTTFFWPLEQLFSIQIPGYVQDFILFWTLSGWIAARVLLRLHPGLHRFINDLLIKANDPETRSRLESTMGKAAFEEQIQWASRKKDFSEITLSRKIMLYIGCLITGPLYFLKIWKEAPQVPGQKVNGRTLIIILVVTLLLIVVFLFALSWVTL</sequence>
<evidence type="ECO:0000313" key="2">
    <source>
        <dbReference type="EMBL" id="QDT42760.1"/>
    </source>
</evidence>
<dbReference type="KEGG" id="gaz:Pan241w_28490"/>
<gene>
    <name evidence="2" type="ORF">Pan241w_28490</name>
</gene>
<accession>A0A517RFX1</accession>
<dbReference type="RefSeq" id="WP_145216526.1">
    <property type="nucleotide sequence ID" value="NZ_CP036269.1"/>
</dbReference>
<dbReference type="AlphaFoldDB" id="A0A517RFX1"/>